<protein>
    <submittedName>
        <fullName evidence="1">Uncharacterized protein</fullName>
    </submittedName>
</protein>
<dbReference type="OrthoDB" id="821826at2"/>
<accession>A0A1X7LET6</accession>
<dbReference type="EMBL" id="FXAW01000010">
    <property type="protein sequence ID" value="SMG51689.1"/>
    <property type="molecule type" value="Genomic_DNA"/>
</dbReference>
<name>A0A1X7LET6_9BACT</name>
<dbReference type="RefSeq" id="WP_085518931.1">
    <property type="nucleotide sequence ID" value="NZ_FXAW01000010.1"/>
</dbReference>
<sequence>MKKIKWRKFIFEFLSIFIAVISAFGLTNWSNNRNNKNSELKILTEIKNGIGMDKQDFKVNITGHNLSLKANHKFRELLKGKSIREDSVEVLYTSLFRDYTAVINGSGYESLKEAGLKTISNDTLRFQIISLYDYYYGIIQLLDEINEMQSFENYFEPVNSLLHPYMEFDDSGDLVRINSPDDLSTREQKEILSYLWRLEKNRNYKLDKYKSIIKVMDSVRNNIEIEINNNS</sequence>
<evidence type="ECO:0000313" key="1">
    <source>
        <dbReference type="EMBL" id="SMG51689.1"/>
    </source>
</evidence>
<proteinExistence type="predicted"/>
<reference evidence="2" key="1">
    <citation type="submission" date="2017-04" db="EMBL/GenBank/DDBJ databases">
        <authorList>
            <person name="Varghese N."/>
            <person name="Submissions S."/>
        </authorList>
    </citation>
    <scope>NUCLEOTIDE SEQUENCE [LARGE SCALE GENOMIC DNA]</scope>
    <source>
        <strain evidence="2">DSM 4125</strain>
    </source>
</reference>
<organism evidence="1 2">
    <name type="scientific">Marivirga sericea</name>
    <dbReference type="NCBI Taxonomy" id="1028"/>
    <lineage>
        <taxon>Bacteria</taxon>
        <taxon>Pseudomonadati</taxon>
        <taxon>Bacteroidota</taxon>
        <taxon>Cytophagia</taxon>
        <taxon>Cytophagales</taxon>
        <taxon>Marivirgaceae</taxon>
        <taxon>Marivirga</taxon>
    </lineage>
</organism>
<dbReference type="Proteomes" id="UP000193804">
    <property type="component" value="Unassembled WGS sequence"/>
</dbReference>
<keyword evidence="2" id="KW-1185">Reference proteome</keyword>
<evidence type="ECO:0000313" key="2">
    <source>
        <dbReference type="Proteomes" id="UP000193804"/>
    </source>
</evidence>
<gene>
    <name evidence="1" type="ORF">SAMN05661096_03808</name>
</gene>
<dbReference type="STRING" id="1028.SAMN05661096_03808"/>
<dbReference type="AlphaFoldDB" id="A0A1X7LET6"/>